<name>A0ABX7I321_9BACT</name>
<dbReference type="Proteomes" id="UP000612680">
    <property type="component" value="Chromosome"/>
</dbReference>
<gene>
    <name evidence="1" type="ORF">HWI92_04550</name>
</gene>
<accession>A0ABX7I321</accession>
<dbReference type="EMBL" id="CP056775">
    <property type="protein sequence ID" value="QRR00224.1"/>
    <property type="molecule type" value="Genomic_DNA"/>
</dbReference>
<reference evidence="1 2" key="1">
    <citation type="submission" date="2020-06" db="EMBL/GenBank/DDBJ databases">
        <title>Dyadobacter sandarakinus sp. nov., isolated from the soil of the Arctic Yellow River Station.</title>
        <authorList>
            <person name="Zhang Y."/>
            <person name="Peng F."/>
        </authorList>
    </citation>
    <scope>NUCLEOTIDE SEQUENCE [LARGE SCALE GENOMIC DNA]</scope>
    <source>
        <strain evidence="1 2">Q3-56</strain>
    </source>
</reference>
<keyword evidence="2" id="KW-1185">Reference proteome</keyword>
<evidence type="ECO:0000313" key="2">
    <source>
        <dbReference type="Proteomes" id="UP000612680"/>
    </source>
</evidence>
<evidence type="ECO:0000313" key="1">
    <source>
        <dbReference type="EMBL" id="QRR00224.1"/>
    </source>
</evidence>
<protein>
    <submittedName>
        <fullName evidence="1">Uncharacterized protein</fullName>
    </submittedName>
</protein>
<proteinExistence type="predicted"/>
<dbReference type="RefSeq" id="WP_204660997.1">
    <property type="nucleotide sequence ID" value="NZ_CP056775.1"/>
</dbReference>
<organism evidence="1 2">
    <name type="scientific">Dyadobacter sandarakinus</name>
    <dbReference type="NCBI Taxonomy" id="2747268"/>
    <lineage>
        <taxon>Bacteria</taxon>
        <taxon>Pseudomonadati</taxon>
        <taxon>Bacteroidota</taxon>
        <taxon>Cytophagia</taxon>
        <taxon>Cytophagales</taxon>
        <taxon>Spirosomataceae</taxon>
        <taxon>Dyadobacter</taxon>
    </lineage>
</organism>
<sequence length="105" mass="12948">MVNRHFWFFNEVPEFQLRNYRHVLEFTRNGTRFGVYGNENKYYYYLHDGHCDRLFTFRAKDDLQAIQREDFDSILIDYYLCYPKNQSSFADYPTDAEFQLLHTNF</sequence>